<dbReference type="OrthoDB" id="8439207at2"/>
<organism evidence="2 3">
    <name type="scientific">Roseicella aquatilis</name>
    <dbReference type="NCBI Taxonomy" id="2527868"/>
    <lineage>
        <taxon>Bacteria</taxon>
        <taxon>Pseudomonadati</taxon>
        <taxon>Pseudomonadota</taxon>
        <taxon>Alphaproteobacteria</taxon>
        <taxon>Acetobacterales</taxon>
        <taxon>Roseomonadaceae</taxon>
        <taxon>Roseicella</taxon>
    </lineage>
</organism>
<feature type="transmembrane region" description="Helical" evidence="1">
    <location>
        <begin position="113"/>
        <end position="133"/>
    </location>
</feature>
<feature type="transmembrane region" description="Helical" evidence="1">
    <location>
        <begin position="190"/>
        <end position="215"/>
    </location>
</feature>
<keyword evidence="1" id="KW-1133">Transmembrane helix</keyword>
<feature type="transmembrane region" description="Helical" evidence="1">
    <location>
        <begin position="333"/>
        <end position="355"/>
    </location>
</feature>
<keyword evidence="1" id="KW-0472">Membrane</keyword>
<keyword evidence="1" id="KW-0812">Transmembrane</keyword>
<dbReference type="Proteomes" id="UP000295023">
    <property type="component" value="Unassembled WGS sequence"/>
</dbReference>
<feature type="transmembrane region" description="Helical" evidence="1">
    <location>
        <begin position="227"/>
        <end position="244"/>
    </location>
</feature>
<protein>
    <recommendedName>
        <fullName evidence="4">Glycosyltransferase RgtA/B/C/D-like domain-containing protein</fullName>
    </recommendedName>
</protein>
<feature type="transmembrane region" description="Helical" evidence="1">
    <location>
        <begin position="307"/>
        <end position="327"/>
    </location>
</feature>
<evidence type="ECO:0008006" key="4">
    <source>
        <dbReference type="Google" id="ProtNLM"/>
    </source>
</evidence>
<reference evidence="2 3" key="1">
    <citation type="submission" date="2019-03" db="EMBL/GenBank/DDBJ databases">
        <title>Paracraurococcus aquatilis NE82 genome sequence.</title>
        <authorList>
            <person name="Zhao Y."/>
            <person name="Du Z."/>
        </authorList>
    </citation>
    <scope>NUCLEOTIDE SEQUENCE [LARGE SCALE GENOMIC DNA]</scope>
    <source>
        <strain evidence="2 3">NE82</strain>
    </source>
</reference>
<feature type="transmembrane region" description="Helical" evidence="1">
    <location>
        <begin position="145"/>
        <end position="170"/>
    </location>
</feature>
<evidence type="ECO:0000313" key="3">
    <source>
        <dbReference type="Proteomes" id="UP000295023"/>
    </source>
</evidence>
<comment type="caution">
    <text evidence="2">The sequence shown here is derived from an EMBL/GenBank/DDBJ whole genome shotgun (WGS) entry which is preliminary data.</text>
</comment>
<evidence type="ECO:0000256" key="1">
    <source>
        <dbReference type="SAM" id="Phobius"/>
    </source>
</evidence>
<evidence type="ECO:0000313" key="2">
    <source>
        <dbReference type="EMBL" id="TCZ52262.1"/>
    </source>
</evidence>
<keyword evidence="3" id="KW-1185">Reference proteome</keyword>
<name>A0A4R4D5H5_9PROT</name>
<sequence length="507" mass="53310">MSAAALRAGSLPALLAWLFLPAHAPRLGLVRLPLRLTIGAYAALALAAPAVYAAFGLNAYADGGFFSFAILAGRSWDFLWANFPGRLAAYALAVRPAELYRAWTGDAAGALRLYALLFGGFPLFGLLASLAALPAGRRAELVWPAFAFLTVGLLTFGFPTETWITLSAFWPLLFALRYGQGRPAGLLGTLLLAGIYAFSHEGMVLGLPVLGLVLLRRGLEADSRAAALRLAPALLLPLLAWAWAKTTLLPPDPDTVRAVANNQWELFHPRHLYANLILQKAGFGALSGGLLWVWLVRRRGWAPRRALASALLLAVTVAVLLLPAWGLHTAERYGARVLLLLLLPALGLASVLTTVTAAPAGAPRPGLDATPALALVALLLPLHLGEGAKFLAAWGAFTAEYRGIAAGGPGPAGRPDLAVFPAAPAGAATGRRPAWRVDWSWTLPYYAAVLAPEGSPVALVHAPANRYDPVRCAEAASLAGPGSGLTPQAAALLRSFLCAPDRMRPAP</sequence>
<dbReference type="RefSeq" id="WP_132297292.1">
    <property type="nucleotide sequence ID" value="NZ_SKBM01000050.1"/>
</dbReference>
<gene>
    <name evidence="2" type="ORF">EXY23_26370</name>
</gene>
<dbReference type="EMBL" id="SKBM01000050">
    <property type="protein sequence ID" value="TCZ52262.1"/>
    <property type="molecule type" value="Genomic_DNA"/>
</dbReference>
<dbReference type="AlphaFoldDB" id="A0A4R4D5H5"/>
<feature type="transmembrane region" description="Helical" evidence="1">
    <location>
        <begin position="38"/>
        <end position="57"/>
    </location>
</feature>
<accession>A0A4R4D5H5</accession>
<feature type="transmembrane region" description="Helical" evidence="1">
    <location>
        <begin position="272"/>
        <end position="295"/>
    </location>
</feature>
<proteinExistence type="predicted"/>